<evidence type="ECO:0000313" key="3">
    <source>
        <dbReference type="Proteomes" id="UP000306196"/>
    </source>
</evidence>
<sequence length="153" mass="17446">MPAPQPDPIDPADLPALALATMRAAKFPMLATVDDGQPRVRPVSPVRTEAFVVYVANLRSYHKTGEIEKNSRVELCYLDSEHNQVRITAMAEVVEDRAVIDDIWQSNALLRAYLGQPDNPQLVLYRMLPKRVRYMKEWALEYHEVPFAISVRT</sequence>
<feature type="domain" description="Pyridoxamine 5'-phosphate oxidase N-terminal" evidence="1">
    <location>
        <begin position="22"/>
        <end position="135"/>
    </location>
</feature>
<keyword evidence="3" id="KW-1185">Reference proteome</keyword>
<comment type="caution">
    <text evidence="2">The sequence shown here is derived from an EMBL/GenBank/DDBJ whole genome shotgun (WGS) entry which is preliminary data.</text>
</comment>
<protein>
    <submittedName>
        <fullName evidence="2">Pyridoxamine 5-phosphate oxidase</fullName>
    </submittedName>
</protein>
<gene>
    <name evidence="2" type="ORF">FEM03_09285</name>
</gene>
<dbReference type="Pfam" id="PF01243">
    <property type="entry name" value="PNPOx_N"/>
    <property type="match status" value="1"/>
</dbReference>
<name>A0A5R8KFP6_9BACT</name>
<dbReference type="PANTHER" id="PTHR34818">
    <property type="entry name" value="PROTEIN BLI-3"/>
    <property type="match status" value="1"/>
</dbReference>
<evidence type="ECO:0000259" key="1">
    <source>
        <dbReference type="Pfam" id="PF01243"/>
    </source>
</evidence>
<dbReference type="InterPro" id="IPR011576">
    <property type="entry name" value="Pyridox_Oxase_N"/>
</dbReference>
<proteinExistence type="predicted"/>
<evidence type="ECO:0000313" key="2">
    <source>
        <dbReference type="EMBL" id="TLD71096.1"/>
    </source>
</evidence>
<dbReference type="AlphaFoldDB" id="A0A5R8KFP6"/>
<dbReference type="InterPro" id="IPR012349">
    <property type="entry name" value="Split_barrel_FMN-bd"/>
</dbReference>
<dbReference type="OrthoDB" id="9792542at2"/>
<dbReference type="Gene3D" id="2.30.110.10">
    <property type="entry name" value="Electron Transport, Fmn-binding Protein, Chain A"/>
    <property type="match status" value="1"/>
</dbReference>
<dbReference type="PANTHER" id="PTHR34818:SF1">
    <property type="entry name" value="PROTEIN BLI-3"/>
    <property type="match status" value="1"/>
</dbReference>
<dbReference type="InterPro" id="IPR052917">
    <property type="entry name" value="Stress-Dev_Protein"/>
</dbReference>
<dbReference type="SUPFAM" id="SSF50475">
    <property type="entry name" value="FMN-binding split barrel"/>
    <property type="match status" value="1"/>
</dbReference>
<organism evidence="2 3">
    <name type="scientific">Phragmitibacter flavus</name>
    <dbReference type="NCBI Taxonomy" id="2576071"/>
    <lineage>
        <taxon>Bacteria</taxon>
        <taxon>Pseudomonadati</taxon>
        <taxon>Verrucomicrobiota</taxon>
        <taxon>Verrucomicrobiia</taxon>
        <taxon>Verrucomicrobiales</taxon>
        <taxon>Verrucomicrobiaceae</taxon>
        <taxon>Phragmitibacter</taxon>
    </lineage>
</organism>
<dbReference type="Proteomes" id="UP000306196">
    <property type="component" value="Unassembled WGS sequence"/>
</dbReference>
<reference evidence="2 3" key="1">
    <citation type="submission" date="2019-05" db="EMBL/GenBank/DDBJ databases">
        <title>Verrucobacter flavum gen. nov., sp. nov. a new member of the family Verrucomicrobiaceae.</title>
        <authorList>
            <person name="Szuroczki S."/>
            <person name="Abbaszade G."/>
            <person name="Szabo A."/>
            <person name="Felfoldi T."/>
            <person name="Schumann P."/>
            <person name="Boka K."/>
            <person name="Keki Z."/>
            <person name="Toumi M."/>
            <person name="Toth E."/>
        </authorList>
    </citation>
    <scope>NUCLEOTIDE SEQUENCE [LARGE SCALE GENOMIC DNA]</scope>
    <source>
        <strain evidence="2 3">MG-N-17</strain>
    </source>
</reference>
<accession>A0A5R8KFP6</accession>
<dbReference type="RefSeq" id="WP_138085924.1">
    <property type="nucleotide sequence ID" value="NZ_VAUV01000006.1"/>
</dbReference>
<dbReference type="EMBL" id="VAUV01000006">
    <property type="protein sequence ID" value="TLD71096.1"/>
    <property type="molecule type" value="Genomic_DNA"/>
</dbReference>